<dbReference type="EMBL" id="FOGV01000016">
    <property type="protein sequence ID" value="SES13964.1"/>
    <property type="molecule type" value="Genomic_DNA"/>
</dbReference>
<evidence type="ECO:0000313" key="2">
    <source>
        <dbReference type="Proteomes" id="UP000199318"/>
    </source>
</evidence>
<proteinExistence type="predicted"/>
<dbReference type="GO" id="GO:0032259">
    <property type="term" value="P:methylation"/>
    <property type="evidence" value="ECO:0007669"/>
    <property type="project" value="UniProtKB-KW"/>
</dbReference>
<protein>
    <submittedName>
        <fullName evidence="1">rRNA methylase</fullName>
    </submittedName>
</protein>
<sequence length="193" mass="20981">MSLYRALPYAKKLLTEHTPEGGITVDATAGNGYDTVDLAKLAGPAGTVYSFDIQHAAIEATKKKLTDHKLDSRVLLVNDGHENMKTYIAPEHAGRIDTAVFNLGYLPGSDKTVSTQADTTIAAIETLLSCLRPGGLIVLVIYHGHEEGRREKETLMTYLASLPQEKADVLLYAFLNQKNEPPFLAAVEKKADA</sequence>
<dbReference type="SUPFAM" id="SSF53335">
    <property type="entry name" value="S-adenosyl-L-methionine-dependent methyltransferases"/>
    <property type="match status" value="1"/>
</dbReference>
<keyword evidence="1" id="KW-0489">Methyltransferase</keyword>
<dbReference type="AlphaFoldDB" id="A0A1H9UXZ1"/>
<gene>
    <name evidence="1" type="ORF">SAMN05444126_11646</name>
</gene>
<dbReference type="PANTHER" id="PTHR35276">
    <property type="entry name" value="S-ADENOSYL-L-METHIONINE-DEPENDENT METHYLTRANSFERASES SUPERFAMILY PROTEIN"/>
    <property type="match status" value="1"/>
</dbReference>
<comment type="caution">
    <text evidence="1">The sequence shown here is derived from an EMBL/GenBank/DDBJ whole genome shotgun (WGS) entry which is preliminary data.</text>
</comment>
<dbReference type="Gene3D" id="3.40.50.150">
    <property type="entry name" value="Vaccinia Virus protein VP39"/>
    <property type="match status" value="1"/>
</dbReference>
<dbReference type="InterPro" id="IPR029063">
    <property type="entry name" value="SAM-dependent_MTases_sf"/>
</dbReference>
<dbReference type="InterPro" id="IPR010719">
    <property type="entry name" value="MnmM_MeTrfase"/>
</dbReference>
<dbReference type="CDD" id="cd02440">
    <property type="entry name" value="AdoMet_MTases"/>
    <property type="match status" value="1"/>
</dbReference>
<keyword evidence="2" id="KW-1185">Reference proteome</keyword>
<reference evidence="2" key="1">
    <citation type="submission" date="2016-10" db="EMBL/GenBank/DDBJ databases">
        <authorList>
            <person name="de Groot N.N."/>
        </authorList>
    </citation>
    <scope>NUCLEOTIDE SEQUENCE [LARGE SCALE GENOMIC DNA]</scope>
    <source>
        <strain evidence="2">10nlg</strain>
    </source>
</reference>
<name>A0A1H9UXZ1_9BACI</name>
<dbReference type="Pfam" id="PF06962">
    <property type="entry name" value="rRNA_methylase"/>
    <property type="match status" value="1"/>
</dbReference>
<organism evidence="1 2">
    <name type="scientific">Salisediminibacterium halotolerans</name>
    <dbReference type="NCBI Taxonomy" id="517425"/>
    <lineage>
        <taxon>Bacteria</taxon>
        <taxon>Bacillati</taxon>
        <taxon>Bacillota</taxon>
        <taxon>Bacilli</taxon>
        <taxon>Bacillales</taxon>
        <taxon>Bacillaceae</taxon>
        <taxon>Salisediminibacterium</taxon>
    </lineage>
</organism>
<dbReference type="GO" id="GO:0008168">
    <property type="term" value="F:methyltransferase activity"/>
    <property type="evidence" value="ECO:0007669"/>
    <property type="project" value="UniProtKB-KW"/>
</dbReference>
<dbReference type="RefSeq" id="WP_093073277.1">
    <property type="nucleotide sequence ID" value="NZ_FOGV01000016.1"/>
</dbReference>
<dbReference type="STRING" id="1464123.SAMN05444126_11646"/>
<keyword evidence="1" id="KW-0808">Transferase</keyword>
<dbReference type="Proteomes" id="UP000199318">
    <property type="component" value="Unassembled WGS sequence"/>
</dbReference>
<dbReference type="PANTHER" id="PTHR35276:SF1">
    <property type="entry name" value="TRNA (MNM(5)S(2)U34)-METHYLTRANSFERASE, CHLOROPLASTIC"/>
    <property type="match status" value="1"/>
</dbReference>
<dbReference type="OrthoDB" id="9792989at2"/>
<accession>A0A1H9UXZ1</accession>
<evidence type="ECO:0000313" key="1">
    <source>
        <dbReference type="EMBL" id="SES13964.1"/>
    </source>
</evidence>